<keyword evidence="2" id="KW-1133">Transmembrane helix</keyword>
<feature type="region of interest" description="Disordered" evidence="1">
    <location>
        <begin position="42"/>
        <end position="95"/>
    </location>
</feature>
<keyword evidence="3" id="KW-1185">Reference proteome</keyword>
<gene>
    <name evidence="4" type="primary">LOC109717370</name>
</gene>
<evidence type="ECO:0000313" key="4">
    <source>
        <dbReference type="RefSeq" id="XP_020098712.1"/>
    </source>
</evidence>
<dbReference type="PANTHER" id="PTHR33982">
    <property type="entry name" value="OUTER ENVELOPE MEMBRANE PROTEIN 7-RELATED"/>
    <property type="match status" value="1"/>
</dbReference>
<reference evidence="4" key="2">
    <citation type="submission" date="2025-08" db="UniProtKB">
        <authorList>
            <consortium name="RefSeq"/>
        </authorList>
    </citation>
    <scope>IDENTIFICATION</scope>
    <source>
        <tissue evidence="4">Leaf</tissue>
    </source>
</reference>
<protein>
    <submittedName>
        <fullName evidence="4">Uncharacterized protein LOC109717370 isoform X1</fullName>
    </submittedName>
</protein>
<dbReference type="GeneID" id="109717370"/>
<organism evidence="3 4">
    <name type="scientific">Ananas comosus</name>
    <name type="common">Pineapple</name>
    <name type="synonym">Ananas ananas</name>
    <dbReference type="NCBI Taxonomy" id="4615"/>
    <lineage>
        <taxon>Eukaryota</taxon>
        <taxon>Viridiplantae</taxon>
        <taxon>Streptophyta</taxon>
        <taxon>Embryophyta</taxon>
        <taxon>Tracheophyta</taxon>
        <taxon>Spermatophyta</taxon>
        <taxon>Magnoliopsida</taxon>
        <taxon>Liliopsida</taxon>
        <taxon>Poales</taxon>
        <taxon>Bromeliaceae</taxon>
        <taxon>Bromelioideae</taxon>
        <taxon>Ananas</taxon>
    </lineage>
</organism>
<keyword evidence="2" id="KW-0812">Transmembrane</keyword>
<feature type="transmembrane region" description="Helical" evidence="2">
    <location>
        <begin position="12"/>
        <end position="31"/>
    </location>
</feature>
<evidence type="ECO:0000256" key="1">
    <source>
        <dbReference type="SAM" id="MobiDB-lite"/>
    </source>
</evidence>
<dbReference type="OrthoDB" id="754892at2759"/>
<proteinExistence type="predicted"/>
<accession>A0A6P5FSP9</accession>
<dbReference type="AlphaFoldDB" id="A0A6P5FSP9"/>
<sequence>MERREFGRARQNAMRSGVVVVGAIAFAYLSFRVGFKPYLDRARDAKEEEEEEETSPLVHGEARIPLSQTPITILPEGDDEQGEKGRRIPPLEGYGPSNVSCDAMWRRGGPHRSLVRASGFIYATP</sequence>
<dbReference type="RefSeq" id="XP_020098712.1">
    <property type="nucleotide sequence ID" value="XM_020243123.1"/>
</dbReference>
<reference evidence="3" key="1">
    <citation type="journal article" date="2015" name="Nat. Genet.">
        <title>The pineapple genome and the evolution of CAM photosynthesis.</title>
        <authorList>
            <person name="Ming R."/>
            <person name="VanBuren R."/>
            <person name="Wai C.M."/>
            <person name="Tang H."/>
            <person name="Schatz M.C."/>
            <person name="Bowers J.E."/>
            <person name="Lyons E."/>
            <person name="Wang M.L."/>
            <person name="Chen J."/>
            <person name="Biggers E."/>
            <person name="Zhang J."/>
            <person name="Huang L."/>
            <person name="Zhang L."/>
            <person name="Miao W."/>
            <person name="Zhang J."/>
            <person name="Ye Z."/>
            <person name="Miao C."/>
            <person name="Lin Z."/>
            <person name="Wang H."/>
            <person name="Zhou H."/>
            <person name="Yim W.C."/>
            <person name="Priest H.D."/>
            <person name="Zheng C."/>
            <person name="Woodhouse M."/>
            <person name="Edger P.P."/>
            <person name="Guyot R."/>
            <person name="Guo H.B."/>
            <person name="Guo H."/>
            <person name="Zheng G."/>
            <person name="Singh R."/>
            <person name="Sharma A."/>
            <person name="Min X."/>
            <person name="Zheng Y."/>
            <person name="Lee H."/>
            <person name="Gurtowski J."/>
            <person name="Sedlazeck F.J."/>
            <person name="Harkess A."/>
            <person name="McKain M.R."/>
            <person name="Liao Z."/>
            <person name="Fang J."/>
            <person name="Liu J."/>
            <person name="Zhang X."/>
            <person name="Zhang Q."/>
            <person name="Hu W."/>
            <person name="Qin Y."/>
            <person name="Wang K."/>
            <person name="Chen L.Y."/>
            <person name="Shirley N."/>
            <person name="Lin Y.R."/>
            <person name="Liu L.Y."/>
            <person name="Hernandez A.G."/>
            <person name="Wright C.L."/>
            <person name="Bulone V."/>
            <person name="Tuskan G.A."/>
            <person name="Heath K."/>
            <person name="Zee F."/>
            <person name="Moore P.H."/>
            <person name="Sunkar R."/>
            <person name="Leebens-Mack J.H."/>
            <person name="Mockler T."/>
            <person name="Bennetzen J.L."/>
            <person name="Freeling M."/>
            <person name="Sankoff D."/>
            <person name="Paterson A.H."/>
            <person name="Zhu X."/>
            <person name="Yang X."/>
            <person name="Smith J.A."/>
            <person name="Cushman J.C."/>
            <person name="Paull R.E."/>
            <person name="Yu Q."/>
        </authorList>
    </citation>
    <scope>NUCLEOTIDE SEQUENCE [LARGE SCALE GENOMIC DNA]</scope>
    <source>
        <strain evidence="3">cv. F153</strain>
    </source>
</reference>
<dbReference type="PANTHER" id="PTHR33982:SF4">
    <property type="entry name" value="TRANSMEMBRANE PROTEIN"/>
    <property type="match status" value="1"/>
</dbReference>
<keyword evidence="2" id="KW-0472">Membrane</keyword>
<evidence type="ECO:0000256" key="2">
    <source>
        <dbReference type="SAM" id="Phobius"/>
    </source>
</evidence>
<dbReference type="InterPro" id="IPR038944">
    <property type="entry name" value="OEP7-like"/>
</dbReference>
<evidence type="ECO:0000313" key="3">
    <source>
        <dbReference type="Proteomes" id="UP000515123"/>
    </source>
</evidence>
<name>A0A6P5FSP9_ANACO</name>
<dbReference type="Proteomes" id="UP000515123">
    <property type="component" value="Linkage group 11"/>
</dbReference>